<evidence type="ECO:0000256" key="2">
    <source>
        <dbReference type="ARBA" id="ARBA00023163"/>
    </source>
</evidence>
<gene>
    <name evidence="4" type="ORF">DFO65_107100</name>
</gene>
<dbReference type="CDD" id="cd03137">
    <property type="entry name" value="GATase1_AraC_1"/>
    <property type="match status" value="1"/>
</dbReference>
<keyword evidence="5" id="KW-1185">Reference proteome</keyword>
<dbReference type="SUPFAM" id="SSF46689">
    <property type="entry name" value="Homeodomain-like"/>
    <property type="match status" value="2"/>
</dbReference>
<dbReference type="Pfam" id="PF12833">
    <property type="entry name" value="HTH_18"/>
    <property type="match status" value="1"/>
</dbReference>
<keyword evidence="2" id="KW-0804">Transcription</keyword>
<evidence type="ECO:0000313" key="4">
    <source>
        <dbReference type="EMBL" id="RBP70782.1"/>
    </source>
</evidence>
<organism evidence="4 5">
    <name type="scientific">Brevibacterium celere</name>
    <dbReference type="NCBI Taxonomy" id="225845"/>
    <lineage>
        <taxon>Bacteria</taxon>
        <taxon>Bacillati</taxon>
        <taxon>Actinomycetota</taxon>
        <taxon>Actinomycetes</taxon>
        <taxon>Micrococcales</taxon>
        <taxon>Brevibacteriaceae</taxon>
        <taxon>Brevibacterium</taxon>
    </lineage>
</organism>
<evidence type="ECO:0000259" key="3">
    <source>
        <dbReference type="PROSITE" id="PS01124"/>
    </source>
</evidence>
<dbReference type="EMBL" id="QNSB01000007">
    <property type="protein sequence ID" value="RBP70782.1"/>
    <property type="molecule type" value="Genomic_DNA"/>
</dbReference>
<dbReference type="Gene3D" id="1.10.10.60">
    <property type="entry name" value="Homeodomain-like"/>
    <property type="match status" value="1"/>
</dbReference>
<dbReference type="RefSeq" id="WP_181778707.1">
    <property type="nucleotide sequence ID" value="NZ_QNSB01000007.1"/>
</dbReference>
<name>A0A366IGX2_9MICO</name>
<keyword evidence="1" id="KW-0805">Transcription regulation</keyword>
<dbReference type="InterPro" id="IPR029062">
    <property type="entry name" value="Class_I_gatase-like"/>
</dbReference>
<dbReference type="InterPro" id="IPR052158">
    <property type="entry name" value="INH-QAR"/>
</dbReference>
<dbReference type="AlphaFoldDB" id="A0A366IGX2"/>
<dbReference type="Pfam" id="PF01965">
    <property type="entry name" value="DJ-1_PfpI"/>
    <property type="match status" value="1"/>
</dbReference>
<protein>
    <submittedName>
        <fullName evidence="4">AraC family transcriptional regulator with amidase-like domain</fullName>
    </submittedName>
</protein>
<dbReference type="InterPro" id="IPR002818">
    <property type="entry name" value="DJ-1/PfpI"/>
</dbReference>
<dbReference type="SMART" id="SM00342">
    <property type="entry name" value="HTH_ARAC"/>
    <property type="match status" value="1"/>
</dbReference>
<proteinExistence type="predicted"/>
<dbReference type="GO" id="GO:0003700">
    <property type="term" value="F:DNA-binding transcription factor activity"/>
    <property type="evidence" value="ECO:0007669"/>
    <property type="project" value="InterPro"/>
</dbReference>
<reference evidence="4 5" key="1">
    <citation type="submission" date="2018-06" db="EMBL/GenBank/DDBJ databases">
        <title>Freshwater and sediment microbial communities from various areas in North America, analyzing microbe dynamics in response to fracking.</title>
        <authorList>
            <person name="Lamendella R."/>
        </authorList>
    </citation>
    <scope>NUCLEOTIDE SEQUENCE [LARGE SCALE GENOMIC DNA]</scope>
    <source>
        <strain evidence="4 5">3b_TX</strain>
    </source>
</reference>
<evidence type="ECO:0000313" key="5">
    <source>
        <dbReference type="Proteomes" id="UP000253509"/>
    </source>
</evidence>
<dbReference type="SUPFAM" id="SSF52317">
    <property type="entry name" value="Class I glutamine amidotransferase-like"/>
    <property type="match status" value="1"/>
</dbReference>
<feature type="domain" description="HTH araC/xylS-type" evidence="3">
    <location>
        <begin position="218"/>
        <end position="316"/>
    </location>
</feature>
<dbReference type="InterPro" id="IPR009057">
    <property type="entry name" value="Homeodomain-like_sf"/>
</dbReference>
<dbReference type="Gene3D" id="3.40.50.880">
    <property type="match status" value="1"/>
</dbReference>
<dbReference type="PANTHER" id="PTHR43130:SF3">
    <property type="entry name" value="HTH-TYPE TRANSCRIPTIONAL REGULATOR RV1931C"/>
    <property type="match status" value="1"/>
</dbReference>
<dbReference type="InterPro" id="IPR018060">
    <property type="entry name" value="HTH_AraC"/>
</dbReference>
<accession>A0A366IGX2</accession>
<dbReference type="GO" id="GO:0043565">
    <property type="term" value="F:sequence-specific DNA binding"/>
    <property type="evidence" value="ECO:0007669"/>
    <property type="project" value="InterPro"/>
</dbReference>
<dbReference type="Proteomes" id="UP000253509">
    <property type="component" value="Unassembled WGS sequence"/>
</dbReference>
<comment type="caution">
    <text evidence="4">The sequence shown here is derived from an EMBL/GenBank/DDBJ whole genome shotgun (WGS) entry which is preliminary data.</text>
</comment>
<dbReference type="PROSITE" id="PS01124">
    <property type="entry name" value="HTH_ARAC_FAMILY_2"/>
    <property type="match status" value="1"/>
</dbReference>
<evidence type="ECO:0000256" key="1">
    <source>
        <dbReference type="ARBA" id="ARBA00023015"/>
    </source>
</evidence>
<sequence length="319" mass="34339">MLKNSDIHRVVLALMPGAPIFELAVPCEVFGIERAEIADPWYRLDVCATEPGAVVSGGFAAIDALGLDALAEADTVIVPACANVHAAAPHDLVEAVAAAHHRGARIASICSGAFVLAAAGILDGRKATTHWMHAELLARRYPAVQVDPTVIYTQDGRVFTSAGTAAGIDLCLELVRQDHGTAAANALARRLVTPPHRSADQAQFILSPVVEGSDSPLASTLQWARRHLGEPIRVRDLARHAHLSERQLSRRFLDLLGCTPGEWLLKERLRRAQELLEVTDHSIERIASLSGFGTSAGLRGAFVQHLHVSPSQYRKTWAA</sequence>
<dbReference type="PANTHER" id="PTHR43130">
    <property type="entry name" value="ARAC-FAMILY TRANSCRIPTIONAL REGULATOR"/>
    <property type="match status" value="1"/>
</dbReference>